<dbReference type="GO" id="GO:0006397">
    <property type="term" value="P:mRNA processing"/>
    <property type="evidence" value="ECO:0007669"/>
    <property type="project" value="UniProtKB-KW"/>
</dbReference>
<dbReference type="Proteomes" id="UP000789706">
    <property type="component" value="Unassembled WGS sequence"/>
</dbReference>
<proteinExistence type="predicted"/>
<dbReference type="PANTHER" id="PTHR15245:SF20">
    <property type="entry name" value="SYMPLEKIN"/>
    <property type="match status" value="1"/>
</dbReference>
<sequence>MDNQYVIKDSRILVLLDRATDSQKDQQLRVEALISLQQLIENEKQLLEFGLLEKISVLIKDSISEIREWTIDFFECENQHDASSLWNIATFIKIHIMRFFDSDDTKQGIKISAIKFLQVVSTVQSRHVRPEEDISLSLCPQSHPILNAFALEKEAISIINGLYSLLNKESSNVITAIINALGPVFRSRPQYIYPLVNIVLKWKKNPPTHLSELQLRSVKKTIKIQLMTILRIPLFESLPFINEVFDAIIILGGRNDPMKFPRQFRRLLYQKEGIEDGFRTSGQRRNRNNGNNGLSFDPTQFSIPFVVDVIHYALQAIPQERLLQAKQTLQQREANMATRNLLTPQTSQQTNIKQTREERKVRDPRLEFQRESTPKSPSPPPVVKSEEEEEIIFMSTETSETPETKEPVKPEIKYEYDDDMEIEEFFPEKNIVPEEHDEMEITEDSEKVESISEDDENDENEQSEIQEDQLEDLEFESEDQDLPPATPTFKFQPYVLPPPENLPEEQCQTFIKTVLVNILEIESKLSTEVKGTRSNVVLTTLSNGKRLTRTQLHVMAVRLLTRGLEFPNEATEKTNNELREIVVQHILEDFKNRMDFALTWLDEEWYHDIVRQRVDPSHKSNYVIWISRLLDRIIPALEDRVLSQFLLDVPELVEDIVDRIKIFCNDPDRRMLGFSTLSELIDLRPPARSFCMKILLAYCLHRDESTRTSAITVVNKWYPNHSEISQTIELFALESLRQICHEIPPTLFDYHYHVGGVDDTKEIITKDDELETRKWAQQDVDRHIDLFLSLCSKKNELFNELISAYIRTPEPIQVMIRKNAQKIIDTIGLNGLIQLFRTFPNGAEDFVLKIQLTNTVKSVITQRNLDGRFLFPIISYFEKVRIVSTLDATEKQRDIVKKVFLKIVTPTNGVTPITPSELLVSLHQMDVPLKQSVEAIHTCFTLANIFNQQILGAVLQHLSVQSELPMTFMRTVTLSVRAHNALAGFVNDLLIRKVTDIWKNEVLRKGFILYCTEFCLKIKPNNFKFLLQLPQTQIQDILKQRDQTLSKALKRYVDNLKPEQRRGIPQYLLEILET</sequence>
<keyword evidence="3" id="KW-0539">Nucleus</keyword>
<dbReference type="PANTHER" id="PTHR15245">
    <property type="entry name" value="SYMPLEKIN-RELATED"/>
    <property type="match status" value="1"/>
</dbReference>
<feature type="domain" description="Symplekin/Pta1 N-terminal" evidence="5">
    <location>
        <begin position="76"/>
        <end position="232"/>
    </location>
</feature>
<gene>
    <name evidence="7" type="ORF">DEBURN_LOCUS3754</name>
</gene>
<accession>A0A9N8ZBR1</accession>
<dbReference type="OrthoDB" id="331600at2759"/>
<protein>
    <submittedName>
        <fullName evidence="7">6344_t:CDS:1</fullName>
    </submittedName>
</protein>
<reference evidence="7" key="1">
    <citation type="submission" date="2021-06" db="EMBL/GenBank/DDBJ databases">
        <authorList>
            <person name="Kallberg Y."/>
            <person name="Tangrot J."/>
            <person name="Rosling A."/>
        </authorList>
    </citation>
    <scope>NUCLEOTIDE SEQUENCE</scope>
    <source>
        <strain evidence="7">AZ414A</strain>
    </source>
</reference>
<feature type="region of interest" description="Disordered" evidence="4">
    <location>
        <begin position="337"/>
        <end position="387"/>
    </location>
</feature>
<organism evidence="7 8">
    <name type="scientific">Diversispora eburnea</name>
    <dbReference type="NCBI Taxonomy" id="1213867"/>
    <lineage>
        <taxon>Eukaryota</taxon>
        <taxon>Fungi</taxon>
        <taxon>Fungi incertae sedis</taxon>
        <taxon>Mucoromycota</taxon>
        <taxon>Glomeromycotina</taxon>
        <taxon>Glomeromycetes</taxon>
        <taxon>Diversisporales</taxon>
        <taxon>Diversisporaceae</taxon>
        <taxon>Diversispora</taxon>
    </lineage>
</organism>
<evidence type="ECO:0000256" key="1">
    <source>
        <dbReference type="ARBA" id="ARBA00004123"/>
    </source>
</evidence>
<evidence type="ECO:0000256" key="4">
    <source>
        <dbReference type="SAM" id="MobiDB-lite"/>
    </source>
</evidence>
<comment type="caution">
    <text evidence="7">The sequence shown here is derived from an EMBL/GenBank/DDBJ whole genome shotgun (WGS) entry which is preliminary data.</text>
</comment>
<evidence type="ECO:0000256" key="3">
    <source>
        <dbReference type="ARBA" id="ARBA00023242"/>
    </source>
</evidence>
<evidence type="ECO:0000259" key="6">
    <source>
        <dbReference type="Pfam" id="PF12295"/>
    </source>
</evidence>
<dbReference type="InterPro" id="IPR021850">
    <property type="entry name" value="Symplekin/Pta1"/>
</dbReference>
<dbReference type="Gene3D" id="1.25.10.10">
    <property type="entry name" value="Leucine-rich Repeat Variant"/>
    <property type="match status" value="1"/>
</dbReference>
<keyword evidence="8" id="KW-1185">Reference proteome</keyword>
<dbReference type="InterPro" id="IPR016024">
    <property type="entry name" value="ARM-type_fold"/>
</dbReference>
<dbReference type="GO" id="GO:0005847">
    <property type="term" value="C:mRNA cleavage and polyadenylation specificity factor complex"/>
    <property type="evidence" value="ECO:0007669"/>
    <property type="project" value="TreeGrafter"/>
</dbReference>
<evidence type="ECO:0000259" key="5">
    <source>
        <dbReference type="Pfam" id="PF11935"/>
    </source>
</evidence>
<comment type="subcellular location">
    <subcellularLocation>
        <location evidence="1">Nucleus</location>
    </subcellularLocation>
</comment>
<evidence type="ECO:0000313" key="7">
    <source>
        <dbReference type="EMBL" id="CAG8482736.1"/>
    </source>
</evidence>
<dbReference type="EMBL" id="CAJVPK010000248">
    <property type="protein sequence ID" value="CAG8482736.1"/>
    <property type="molecule type" value="Genomic_DNA"/>
</dbReference>
<dbReference type="InterPro" id="IPR032460">
    <property type="entry name" value="Symplekin/Pta1_N"/>
</dbReference>
<keyword evidence="2" id="KW-0507">mRNA processing</keyword>
<name>A0A9N8ZBR1_9GLOM</name>
<feature type="compositionally biased region" description="Basic and acidic residues" evidence="4">
    <location>
        <begin position="354"/>
        <end position="373"/>
    </location>
</feature>
<feature type="non-terminal residue" evidence="7">
    <location>
        <position position="1074"/>
    </location>
</feature>
<evidence type="ECO:0000313" key="8">
    <source>
        <dbReference type="Proteomes" id="UP000789706"/>
    </source>
</evidence>
<dbReference type="InterPro" id="IPR022075">
    <property type="entry name" value="Symplekin_C"/>
</dbReference>
<feature type="region of interest" description="Disordered" evidence="4">
    <location>
        <begin position="434"/>
        <end position="465"/>
    </location>
</feature>
<evidence type="ECO:0000256" key="2">
    <source>
        <dbReference type="ARBA" id="ARBA00022664"/>
    </source>
</evidence>
<dbReference type="AlphaFoldDB" id="A0A9N8ZBR1"/>
<feature type="compositionally biased region" description="Polar residues" evidence="4">
    <location>
        <begin position="337"/>
        <end position="353"/>
    </location>
</feature>
<dbReference type="Pfam" id="PF12295">
    <property type="entry name" value="Symplekin_C"/>
    <property type="match status" value="1"/>
</dbReference>
<dbReference type="Pfam" id="PF11935">
    <property type="entry name" value="SYMPK_PTA1_N"/>
    <property type="match status" value="1"/>
</dbReference>
<feature type="domain" description="Symplekin C-terminal" evidence="6">
    <location>
        <begin position="866"/>
        <end position="1040"/>
    </location>
</feature>
<feature type="compositionally biased region" description="Acidic residues" evidence="4">
    <location>
        <begin position="451"/>
        <end position="465"/>
    </location>
</feature>
<dbReference type="InterPro" id="IPR011989">
    <property type="entry name" value="ARM-like"/>
</dbReference>
<dbReference type="SUPFAM" id="SSF48371">
    <property type="entry name" value="ARM repeat"/>
    <property type="match status" value="1"/>
</dbReference>